<name>A0A2K1R262_9PEZI</name>
<evidence type="ECO:0000259" key="2">
    <source>
        <dbReference type="PROSITE" id="PS50181"/>
    </source>
</evidence>
<dbReference type="Gene3D" id="1.20.1280.50">
    <property type="match status" value="1"/>
</dbReference>
<dbReference type="InterPro" id="IPR001810">
    <property type="entry name" value="F-box_dom"/>
</dbReference>
<organism evidence="3 4">
    <name type="scientific">Sphaceloma murrayae</name>
    <dbReference type="NCBI Taxonomy" id="2082308"/>
    <lineage>
        <taxon>Eukaryota</taxon>
        <taxon>Fungi</taxon>
        <taxon>Dikarya</taxon>
        <taxon>Ascomycota</taxon>
        <taxon>Pezizomycotina</taxon>
        <taxon>Dothideomycetes</taxon>
        <taxon>Dothideomycetidae</taxon>
        <taxon>Myriangiales</taxon>
        <taxon>Elsinoaceae</taxon>
        <taxon>Sphaceloma</taxon>
    </lineage>
</organism>
<dbReference type="STRING" id="2082308.A0A2K1R262"/>
<evidence type="ECO:0000313" key="3">
    <source>
        <dbReference type="EMBL" id="PNS21389.1"/>
    </source>
</evidence>
<proteinExistence type="predicted"/>
<accession>A0A2K1R262</accession>
<gene>
    <name evidence="3" type="ORF">CAC42_1168</name>
</gene>
<keyword evidence="4" id="KW-1185">Reference proteome</keyword>
<reference evidence="3 4" key="1">
    <citation type="submission" date="2017-06" db="EMBL/GenBank/DDBJ databases">
        <title>Draft genome sequence of a variant of Elsinoe murrayae.</title>
        <authorList>
            <person name="Cheng Q."/>
        </authorList>
    </citation>
    <scope>NUCLEOTIDE SEQUENCE [LARGE SCALE GENOMIC DNA]</scope>
    <source>
        <strain evidence="3 4">CQ-2017a</strain>
    </source>
</reference>
<dbReference type="Pfam" id="PF00646">
    <property type="entry name" value="F-box"/>
    <property type="match status" value="1"/>
</dbReference>
<feature type="domain" description="F-box" evidence="2">
    <location>
        <begin position="45"/>
        <end position="96"/>
    </location>
</feature>
<dbReference type="AlphaFoldDB" id="A0A2K1R262"/>
<protein>
    <recommendedName>
        <fullName evidence="2">F-box domain-containing protein</fullName>
    </recommendedName>
</protein>
<sequence>MATTTTMTMVKERRSSSLPWIKVPRLALRGAKRKQSDPAPLAATQTPLLELPNELLNTILSNLDFRDLLTIRSLNRAFNSLVTDNDSDIARYWARYHLEHIPKLLDQKSEAGRHWQFVLAQNRRWEMASDLADIIRDYIQYKTFLHSNAQRNLRFAPVAKQIRERMIPLLFTISTYLSQSKALVMNLADADGISGECQASMDAQTFAMLSGMDLPDLKELHYMWLFLLWLLNSITSIPTYAGTLERTVRGWTADPLDKCSLARLLVLGNLPAVKKLVKLRDYKERRKWAEGFLKCLNPDESVKWSKRWQELDVGLDPVPIEVQARKAIKMDIHMDCLWMKGAEMVFDKAEGEHVLMDDEKRPSATTTVRLLASLAGYDLFHSPVPQNYGGSHDGSDANGSSSSSTREGSLHDGQDDRVDGQPVQQPQQVPQLQHVPQILQPSQSRHTQLGSSLLNYHLGAV</sequence>
<dbReference type="Proteomes" id="UP000243797">
    <property type="component" value="Unassembled WGS sequence"/>
</dbReference>
<dbReference type="SMART" id="SM00256">
    <property type="entry name" value="FBOX"/>
    <property type="match status" value="1"/>
</dbReference>
<dbReference type="InParanoid" id="A0A2K1R262"/>
<feature type="region of interest" description="Disordered" evidence="1">
    <location>
        <begin position="385"/>
        <end position="432"/>
    </location>
</feature>
<dbReference type="SUPFAM" id="SSF81383">
    <property type="entry name" value="F-box domain"/>
    <property type="match status" value="1"/>
</dbReference>
<dbReference type="PROSITE" id="PS50181">
    <property type="entry name" value="FBOX"/>
    <property type="match status" value="1"/>
</dbReference>
<evidence type="ECO:0000313" key="4">
    <source>
        <dbReference type="Proteomes" id="UP000243797"/>
    </source>
</evidence>
<feature type="compositionally biased region" description="Basic and acidic residues" evidence="1">
    <location>
        <begin position="408"/>
        <end position="419"/>
    </location>
</feature>
<dbReference type="EMBL" id="NKHZ01000011">
    <property type="protein sequence ID" value="PNS21389.1"/>
    <property type="molecule type" value="Genomic_DNA"/>
</dbReference>
<dbReference type="InterPro" id="IPR036047">
    <property type="entry name" value="F-box-like_dom_sf"/>
</dbReference>
<feature type="compositionally biased region" description="Low complexity" evidence="1">
    <location>
        <begin position="420"/>
        <end position="432"/>
    </location>
</feature>
<dbReference type="OrthoDB" id="5396937at2759"/>
<comment type="caution">
    <text evidence="3">The sequence shown here is derived from an EMBL/GenBank/DDBJ whole genome shotgun (WGS) entry which is preliminary data.</text>
</comment>
<evidence type="ECO:0000256" key="1">
    <source>
        <dbReference type="SAM" id="MobiDB-lite"/>
    </source>
</evidence>